<dbReference type="GO" id="GO:0071051">
    <property type="term" value="P:poly(A)-dependent snoRNA 3'-end processing"/>
    <property type="evidence" value="ECO:0007669"/>
    <property type="project" value="TreeGrafter"/>
</dbReference>
<evidence type="ECO:0000256" key="2">
    <source>
        <dbReference type="ARBA" id="ARBA00007841"/>
    </source>
</evidence>
<dbReference type="GO" id="GO:0034475">
    <property type="term" value="P:U4 snRNA 3'-end processing"/>
    <property type="evidence" value="ECO:0007669"/>
    <property type="project" value="TreeGrafter"/>
</dbReference>
<dbReference type="InterPro" id="IPR004088">
    <property type="entry name" value="KH_dom_type_1"/>
</dbReference>
<dbReference type="Gene3D" id="3.30.1370.10">
    <property type="entry name" value="K Homology domain, type 1"/>
    <property type="match status" value="1"/>
</dbReference>
<evidence type="ECO:0000256" key="6">
    <source>
        <dbReference type="ARBA" id="ARBA00030615"/>
    </source>
</evidence>
<sequence>MPTCALPHCSHEVRSPELTGTITNADEPQKMNELTRPRVMLPGDQVVVSRSEPPTKTLKLGPGLLRIPPPSSSAASPDQEQLIVTRLGLHGHTQSTHQQQLWIQGRSKRYVAALGDPVIGIVIAKHAEGYRVDIGTSQPASLDGLAFEGATKRTKPNLKIGAVVYARVSLASNHTETEIECINPTNQKSDGFGEMTGGMLLRHLDLTHCKQLLSPPYKLLSRIGATQKFEISIGMNGRIWCKSDSVANTVKILQQIRSPS</sequence>
<evidence type="ECO:0000313" key="11">
    <source>
        <dbReference type="Proteomes" id="UP000235392"/>
    </source>
</evidence>
<dbReference type="EMBL" id="PGCI01000070">
    <property type="protein sequence ID" value="PLW43229.1"/>
    <property type="molecule type" value="Genomic_DNA"/>
</dbReference>
<dbReference type="Pfam" id="PF18311">
    <property type="entry name" value="Rrp40_N"/>
    <property type="match status" value="1"/>
</dbReference>
<dbReference type="InterPro" id="IPR026699">
    <property type="entry name" value="Exosome_RNA_bind1/RRP40/RRP4"/>
</dbReference>
<dbReference type="GO" id="GO:0000176">
    <property type="term" value="C:nuclear exosome (RNase complex)"/>
    <property type="evidence" value="ECO:0007669"/>
    <property type="project" value="TreeGrafter"/>
</dbReference>
<dbReference type="GO" id="GO:0000177">
    <property type="term" value="C:cytoplasmic exosome (RNase complex)"/>
    <property type="evidence" value="ECO:0007669"/>
    <property type="project" value="TreeGrafter"/>
</dbReference>
<accession>A0A2N5UZQ4</accession>
<dbReference type="CDD" id="cd05790">
    <property type="entry name" value="S1_Rrp40"/>
    <property type="match status" value="1"/>
</dbReference>
<dbReference type="SUPFAM" id="SSF54791">
    <property type="entry name" value="Eukaryotic type KH-domain (KH-domain type I)"/>
    <property type="match status" value="1"/>
</dbReference>
<dbReference type="GO" id="GO:0003723">
    <property type="term" value="F:RNA binding"/>
    <property type="evidence" value="ECO:0007669"/>
    <property type="project" value="UniProtKB-KW"/>
</dbReference>
<comment type="similarity">
    <text evidence="2">Belongs to the RRP40 family.</text>
</comment>
<dbReference type="FunFam" id="2.40.50.140:FF:000112">
    <property type="entry name" value="Exosome complex component RRP40"/>
    <property type="match status" value="1"/>
</dbReference>
<dbReference type="InterPro" id="IPR037319">
    <property type="entry name" value="Rrp40_S1"/>
</dbReference>
<dbReference type="GO" id="GO:0071038">
    <property type="term" value="P:TRAMP-dependent tRNA surveillance pathway"/>
    <property type="evidence" value="ECO:0007669"/>
    <property type="project" value="TreeGrafter"/>
</dbReference>
<dbReference type="SUPFAM" id="SSF50249">
    <property type="entry name" value="Nucleic acid-binding proteins"/>
    <property type="match status" value="1"/>
</dbReference>
<dbReference type="PANTHER" id="PTHR21321:SF1">
    <property type="entry name" value="EXOSOME COMPLEX COMPONENT RRP40"/>
    <property type="match status" value="1"/>
</dbReference>
<protein>
    <recommendedName>
        <fullName evidence="6">Ribosomal RNA-processing protein 40</fullName>
    </recommendedName>
</protein>
<evidence type="ECO:0000256" key="1">
    <source>
        <dbReference type="ARBA" id="ARBA00004604"/>
    </source>
</evidence>
<evidence type="ECO:0000313" key="9">
    <source>
        <dbReference type="EMBL" id="PLW19372.1"/>
    </source>
</evidence>
<dbReference type="AlphaFoldDB" id="A0A2N5UZQ4"/>
<evidence type="ECO:0000256" key="3">
    <source>
        <dbReference type="ARBA" id="ARBA00022552"/>
    </source>
</evidence>
<dbReference type="EMBL" id="PGCI01000715">
    <property type="protein sequence ID" value="PLW19372.1"/>
    <property type="molecule type" value="Genomic_DNA"/>
</dbReference>
<dbReference type="Proteomes" id="UP000235392">
    <property type="component" value="Unassembled WGS sequence"/>
</dbReference>
<keyword evidence="3" id="KW-0698">rRNA processing</keyword>
<comment type="caution">
    <text evidence="10">The sequence shown here is derived from an EMBL/GenBank/DDBJ whole genome shotgun (WGS) entry which is preliminary data.</text>
</comment>
<evidence type="ECO:0000256" key="4">
    <source>
        <dbReference type="ARBA" id="ARBA00022835"/>
    </source>
</evidence>
<comment type="subcellular location">
    <subcellularLocation>
        <location evidence="1">Nucleus</location>
        <location evidence="1">Nucleolus</location>
    </subcellularLocation>
</comment>
<dbReference type="InterPro" id="IPR041054">
    <property type="entry name" value="Rrp40_N_euk"/>
</dbReference>
<dbReference type="Pfam" id="PF15985">
    <property type="entry name" value="KH_6"/>
    <property type="match status" value="1"/>
</dbReference>
<feature type="domain" description="K Homology" evidence="7">
    <location>
        <begin position="198"/>
        <end position="246"/>
    </location>
</feature>
<dbReference type="PANTHER" id="PTHR21321">
    <property type="entry name" value="PNAS-3 RELATED"/>
    <property type="match status" value="1"/>
</dbReference>
<evidence type="ECO:0000313" key="10">
    <source>
        <dbReference type="EMBL" id="PLW43229.1"/>
    </source>
</evidence>
<dbReference type="GO" id="GO:0000467">
    <property type="term" value="P:exonucleolytic trimming to generate mature 3'-end of 5.8S rRNA from tricistronic rRNA transcript (SSU-rRNA, 5.8S rRNA, LSU-rRNA)"/>
    <property type="evidence" value="ECO:0007669"/>
    <property type="project" value="TreeGrafter"/>
</dbReference>
<dbReference type="Pfam" id="PF21262">
    <property type="entry name" value="RRP40_S1"/>
    <property type="match status" value="1"/>
</dbReference>
<dbReference type="InterPro" id="IPR036612">
    <property type="entry name" value="KH_dom_type_1_sf"/>
</dbReference>
<name>A0A2N5UZQ4_9BASI</name>
<dbReference type="InterPro" id="IPR012340">
    <property type="entry name" value="NA-bd_OB-fold"/>
</dbReference>
<keyword evidence="5" id="KW-0694">RNA-binding</keyword>
<dbReference type="GO" id="GO:0071035">
    <property type="term" value="P:nuclear polyadenylation-dependent rRNA catabolic process"/>
    <property type="evidence" value="ECO:0007669"/>
    <property type="project" value="TreeGrafter"/>
</dbReference>
<evidence type="ECO:0000259" key="7">
    <source>
        <dbReference type="Pfam" id="PF15985"/>
    </source>
</evidence>
<dbReference type="GO" id="GO:0071034">
    <property type="term" value="P:CUT catabolic process"/>
    <property type="evidence" value="ECO:0007669"/>
    <property type="project" value="TreeGrafter"/>
</dbReference>
<organism evidence="10 11">
    <name type="scientific">Puccinia coronata f. sp. avenae</name>
    <dbReference type="NCBI Taxonomy" id="200324"/>
    <lineage>
        <taxon>Eukaryota</taxon>
        <taxon>Fungi</taxon>
        <taxon>Dikarya</taxon>
        <taxon>Basidiomycota</taxon>
        <taxon>Pucciniomycotina</taxon>
        <taxon>Pucciniomycetes</taxon>
        <taxon>Pucciniales</taxon>
        <taxon>Pucciniaceae</taxon>
        <taxon>Puccinia</taxon>
    </lineage>
</organism>
<proteinExistence type="inferred from homology"/>
<reference evidence="10 11" key="1">
    <citation type="submission" date="2017-11" db="EMBL/GenBank/DDBJ databases">
        <title>De novo assembly and phasing of dikaryotic genomes from two isolates of Puccinia coronata f. sp. avenae, the causal agent of oat crown rust.</title>
        <authorList>
            <person name="Miller M.E."/>
            <person name="Zhang Y."/>
            <person name="Omidvar V."/>
            <person name="Sperschneider J."/>
            <person name="Schwessinger B."/>
            <person name="Raley C."/>
            <person name="Palmer J.M."/>
            <person name="Garnica D."/>
            <person name="Upadhyaya N."/>
            <person name="Rathjen J."/>
            <person name="Taylor J.M."/>
            <person name="Park R.F."/>
            <person name="Dodds P.N."/>
            <person name="Hirsch C.D."/>
            <person name="Kianian S.F."/>
            <person name="Figueroa M."/>
        </authorList>
    </citation>
    <scope>NUCLEOTIDE SEQUENCE [LARGE SCALE GENOMIC DNA]</scope>
    <source>
        <strain evidence="10">12SD80</strain>
    </source>
</reference>
<dbReference type="Gene3D" id="2.40.50.140">
    <property type="entry name" value="Nucleic acid-binding proteins"/>
    <property type="match status" value="1"/>
</dbReference>
<evidence type="ECO:0000256" key="5">
    <source>
        <dbReference type="ARBA" id="ARBA00022884"/>
    </source>
</evidence>
<dbReference type="GO" id="GO:0005730">
    <property type="term" value="C:nucleolus"/>
    <property type="evidence" value="ECO:0007669"/>
    <property type="project" value="UniProtKB-SubCell"/>
</dbReference>
<feature type="domain" description="Exosome complex exonuclease Rrp40 N-terminal" evidence="8">
    <location>
        <begin position="58"/>
        <end position="109"/>
    </location>
</feature>
<evidence type="ECO:0000259" key="8">
    <source>
        <dbReference type="Pfam" id="PF18311"/>
    </source>
</evidence>
<keyword evidence="4" id="KW-0271">Exosome</keyword>
<gene>
    <name evidence="10" type="ORF">PCASD_06990</name>
    <name evidence="9" type="ORF">PCASD_16966</name>
</gene>